<accession>A0ABR7X3L9</accession>
<reference evidence="1 2" key="1">
    <citation type="submission" date="2020-09" db="EMBL/GenBank/DDBJ databases">
        <title>Novel species of Mucilaginibacter isolated from a glacier on the Tibetan Plateau.</title>
        <authorList>
            <person name="Liu Q."/>
            <person name="Xin Y.-H."/>
        </authorList>
    </citation>
    <scope>NUCLEOTIDE SEQUENCE [LARGE SCALE GENOMIC DNA]</scope>
    <source>
        <strain evidence="1 2">CGMCC 1.13878</strain>
    </source>
</reference>
<proteinExistence type="predicted"/>
<comment type="caution">
    <text evidence="1">The sequence shown here is derived from an EMBL/GenBank/DDBJ whole genome shotgun (WGS) entry which is preliminary data.</text>
</comment>
<protein>
    <submittedName>
        <fullName evidence="1">Uncharacterized protein</fullName>
    </submittedName>
</protein>
<keyword evidence="2" id="KW-1185">Reference proteome</keyword>
<organism evidence="1 2">
    <name type="scientific">Mucilaginibacter rigui</name>
    <dbReference type="NCBI Taxonomy" id="534635"/>
    <lineage>
        <taxon>Bacteria</taxon>
        <taxon>Pseudomonadati</taxon>
        <taxon>Bacteroidota</taxon>
        <taxon>Sphingobacteriia</taxon>
        <taxon>Sphingobacteriales</taxon>
        <taxon>Sphingobacteriaceae</taxon>
        <taxon>Mucilaginibacter</taxon>
    </lineage>
</organism>
<sequence length="128" mass="14667">MKKFTAILLLTAYLFSTTELHQLLKIPVIFEHFDEHLKENKSISFLQFLDMHYMHGSPRDKDYSEDMKLPFKTADNCTAMISPVLVPQVLPALTIPVTFSAETKLQAFYPGFNHSAYLSSIWQPPKAC</sequence>
<dbReference type="EMBL" id="JACWMW010000001">
    <property type="protein sequence ID" value="MBD1384620.1"/>
    <property type="molecule type" value="Genomic_DNA"/>
</dbReference>
<dbReference type="Proteomes" id="UP000618754">
    <property type="component" value="Unassembled WGS sequence"/>
</dbReference>
<gene>
    <name evidence="1" type="ORF">IDJ75_04960</name>
</gene>
<name>A0ABR7X3L9_9SPHI</name>
<evidence type="ECO:0000313" key="1">
    <source>
        <dbReference type="EMBL" id="MBD1384620.1"/>
    </source>
</evidence>
<evidence type="ECO:0000313" key="2">
    <source>
        <dbReference type="Proteomes" id="UP000618754"/>
    </source>
</evidence>
<dbReference type="RefSeq" id="WP_191174482.1">
    <property type="nucleotide sequence ID" value="NZ_JACWMW010000001.1"/>
</dbReference>